<dbReference type="InterPro" id="IPR001638">
    <property type="entry name" value="Solute-binding_3/MltF_N"/>
</dbReference>
<dbReference type="RefSeq" id="WP_074840977.1">
    <property type="nucleotide sequence ID" value="NZ_CP047056.1"/>
</dbReference>
<feature type="signal peptide" evidence="3">
    <location>
        <begin position="1"/>
        <end position="25"/>
    </location>
</feature>
<dbReference type="PANTHER" id="PTHR35936">
    <property type="entry name" value="MEMBRANE-BOUND LYTIC MUREIN TRANSGLYCOSYLASE F"/>
    <property type="match status" value="1"/>
</dbReference>
<protein>
    <submittedName>
        <fullName evidence="5">Putative glutamine transport system substrate-binding protein</fullName>
    </submittedName>
</protein>
<evidence type="ECO:0000256" key="2">
    <source>
        <dbReference type="ARBA" id="ARBA00022729"/>
    </source>
</evidence>
<evidence type="ECO:0000259" key="4">
    <source>
        <dbReference type="SMART" id="SM00062"/>
    </source>
</evidence>
<feature type="domain" description="Solute-binding protein family 3/N-terminal" evidence="4">
    <location>
        <begin position="38"/>
        <end position="276"/>
    </location>
</feature>
<evidence type="ECO:0000313" key="6">
    <source>
        <dbReference type="Proteomes" id="UP000243374"/>
    </source>
</evidence>
<dbReference type="PANTHER" id="PTHR35936:SF34">
    <property type="entry name" value="ABC TRANSPORTER EXTRACELLULAR-BINDING PROTEIN YCKB-RELATED"/>
    <property type="match status" value="1"/>
</dbReference>
<gene>
    <name evidence="5" type="ORF">SAMN04487865_103528</name>
</gene>
<feature type="chain" id="PRO_5024912222" evidence="3">
    <location>
        <begin position="26"/>
        <end position="276"/>
    </location>
</feature>
<comment type="similarity">
    <text evidence="1">Belongs to the bacterial solute-binding protein 3 family.</text>
</comment>
<dbReference type="Proteomes" id="UP000243374">
    <property type="component" value="Unassembled WGS sequence"/>
</dbReference>
<dbReference type="SUPFAM" id="SSF53850">
    <property type="entry name" value="Periplasmic binding protein-like II"/>
    <property type="match status" value="1"/>
</dbReference>
<dbReference type="OrthoDB" id="368476at2"/>
<reference evidence="5 6" key="1">
    <citation type="submission" date="2016-10" db="EMBL/GenBank/DDBJ databases">
        <authorList>
            <person name="Varghese N."/>
            <person name="Submissions S."/>
        </authorList>
    </citation>
    <scope>NUCLEOTIDE SEQUENCE [LARGE SCALE GENOMIC DNA]</scope>
    <source>
        <strain evidence="5 6">22B</strain>
    </source>
</reference>
<dbReference type="Pfam" id="PF00497">
    <property type="entry name" value="SBP_bac_3"/>
    <property type="match status" value="1"/>
</dbReference>
<evidence type="ECO:0000256" key="1">
    <source>
        <dbReference type="ARBA" id="ARBA00010333"/>
    </source>
</evidence>
<sequence length="276" mass="31077">MQLKKLSLTLSACVIALSLCNSSYADESRLQRIKDNEELRVSVNNNLKILSMQDSRTGEYIGLEPTIAKMIAKEIGDKVAVTFITTTPTNRDNMLEIDYADCMIGTYTITDERKQKYDISSPYFSTNISVLVNKNDNISSIKDLVGKKVGVIQNATAPLELVKYMVSKGIIEKNSFDEKNFSAETWNNKISFIIYDTDESIINAMESEEVQGFCNDKIVLLTHQDVNKKILKEEFAPQSYGIVTPKGSDLSQFIDNLIKKWKADGTLDRITAENLR</sequence>
<name>A0A662ZDU1_9GAMM</name>
<proteinExistence type="inferred from homology"/>
<keyword evidence="2 3" id="KW-0732">Signal</keyword>
<dbReference type="SMART" id="SM00062">
    <property type="entry name" value="PBPb"/>
    <property type="match status" value="1"/>
</dbReference>
<keyword evidence="6" id="KW-1185">Reference proteome</keyword>
<evidence type="ECO:0000256" key="3">
    <source>
        <dbReference type="SAM" id="SignalP"/>
    </source>
</evidence>
<organism evidence="5 6">
    <name type="scientific">Succinivibrio dextrinosolvens</name>
    <dbReference type="NCBI Taxonomy" id="83771"/>
    <lineage>
        <taxon>Bacteria</taxon>
        <taxon>Pseudomonadati</taxon>
        <taxon>Pseudomonadota</taxon>
        <taxon>Gammaproteobacteria</taxon>
        <taxon>Aeromonadales</taxon>
        <taxon>Succinivibrionaceae</taxon>
        <taxon>Succinivibrio</taxon>
    </lineage>
</organism>
<dbReference type="EMBL" id="FOSF01000035">
    <property type="protein sequence ID" value="SFK19404.1"/>
    <property type="molecule type" value="Genomic_DNA"/>
</dbReference>
<dbReference type="AlphaFoldDB" id="A0A662ZDU1"/>
<accession>A0A662ZDU1</accession>
<dbReference type="Gene3D" id="3.40.190.10">
    <property type="entry name" value="Periplasmic binding protein-like II"/>
    <property type="match status" value="2"/>
</dbReference>
<evidence type="ECO:0000313" key="5">
    <source>
        <dbReference type="EMBL" id="SFK19404.1"/>
    </source>
</evidence>